<protein>
    <submittedName>
        <fullName evidence="9">Acyl-CoA dehydrogenase</fullName>
    </submittedName>
</protein>
<keyword evidence="4 5" id="KW-0274">FAD</keyword>
<dbReference type="RefSeq" id="WP_204001182.1">
    <property type="nucleotide sequence ID" value="NZ_BOOZ01000004.1"/>
</dbReference>
<dbReference type="PROSITE" id="PS00073">
    <property type="entry name" value="ACYL_COA_DH_2"/>
    <property type="match status" value="1"/>
</dbReference>
<evidence type="ECO:0000313" key="9">
    <source>
        <dbReference type="EMBL" id="GIJ07866.1"/>
    </source>
</evidence>
<evidence type="ECO:0000259" key="7">
    <source>
        <dbReference type="Pfam" id="PF02770"/>
    </source>
</evidence>
<accession>A0ABQ4HQR9</accession>
<dbReference type="Gene3D" id="1.10.540.10">
    <property type="entry name" value="Acyl-CoA dehydrogenase/oxidase, N-terminal domain"/>
    <property type="match status" value="1"/>
</dbReference>
<evidence type="ECO:0000259" key="6">
    <source>
        <dbReference type="Pfam" id="PF00441"/>
    </source>
</evidence>
<evidence type="ECO:0000256" key="2">
    <source>
        <dbReference type="ARBA" id="ARBA00009347"/>
    </source>
</evidence>
<dbReference type="Pfam" id="PF02771">
    <property type="entry name" value="Acyl-CoA_dh_N"/>
    <property type="match status" value="1"/>
</dbReference>
<dbReference type="InterPro" id="IPR009100">
    <property type="entry name" value="AcylCoA_DH/oxidase_NM_dom_sf"/>
</dbReference>
<feature type="domain" description="Acyl-CoA dehydrogenase/oxidase N-terminal" evidence="8">
    <location>
        <begin position="6"/>
        <end position="117"/>
    </location>
</feature>
<feature type="domain" description="Acyl-CoA dehydrogenase/oxidase C-terminal" evidence="6">
    <location>
        <begin position="228"/>
        <end position="376"/>
    </location>
</feature>
<gene>
    <name evidence="9" type="ORF">Van01_10800</name>
</gene>
<evidence type="ECO:0000256" key="4">
    <source>
        <dbReference type="ARBA" id="ARBA00022827"/>
    </source>
</evidence>
<dbReference type="PANTHER" id="PTHR43884:SF12">
    <property type="entry name" value="ISOVALERYL-COA DEHYDROGENASE, MITOCHONDRIAL-RELATED"/>
    <property type="match status" value="1"/>
</dbReference>
<evidence type="ECO:0000256" key="1">
    <source>
        <dbReference type="ARBA" id="ARBA00001974"/>
    </source>
</evidence>
<evidence type="ECO:0000256" key="5">
    <source>
        <dbReference type="RuleBase" id="RU362125"/>
    </source>
</evidence>
<comment type="caution">
    <text evidence="9">The sequence shown here is derived from an EMBL/GenBank/DDBJ whole genome shotgun (WGS) entry which is preliminary data.</text>
</comment>
<evidence type="ECO:0000256" key="3">
    <source>
        <dbReference type="ARBA" id="ARBA00022630"/>
    </source>
</evidence>
<dbReference type="Pfam" id="PF00441">
    <property type="entry name" value="Acyl-CoA_dh_1"/>
    <property type="match status" value="1"/>
</dbReference>
<dbReference type="Gene3D" id="1.20.140.10">
    <property type="entry name" value="Butyryl-CoA Dehydrogenase, subunit A, domain 3"/>
    <property type="match status" value="1"/>
</dbReference>
<dbReference type="InterPro" id="IPR036250">
    <property type="entry name" value="AcylCo_DH-like_C"/>
</dbReference>
<dbReference type="InterPro" id="IPR013786">
    <property type="entry name" value="AcylCoA_DH/ox_N"/>
</dbReference>
<dbReference type="EMBL" id="BOOZ01000004">
    <property type="protein sequence ID" value="GIJ07866.1"/>
    <property type="molecule type" value="Genomic_DNA"/>
</dbReference>
<dbReference type="PIRSF" id="PIRSF016578">
    <property type="entry name" value="HsaA"/>
    <property type="match status" value="1"/>
</dbReference>
<dbReference type="InterPro" id="IPR046373">
    <property type="entry name" value="Acyl-CoA_Oxase/DH_mid-dom_sf"/>
</dbReference>
<keyword evidence="10" id="KW-1185">Reference proteome</keyword>
<dbReference type="InterPro" id="IPR006091">
    <property type="entry name" value="Acyl-CoA_Oxase/DH_mid-dom"/>
</dbReference>
<feature type="domain" description="Acyl-CoA oxidase/dehydrogenase middle" evidence="7">
    <location>
        <begin position="122"/>
        <end position="216"/>
    </location>
</feature>
<dbReference type="Pfam" id="PF02770">
    <property type="entry name" value="Acyl-CoA_dh_M"/>
    <property type="match status" value="1"/>
</dbReference>
<organism evidence="9 10">
    <name type="scientific">Micromonospora andamanensis</name>
    <dbReference type="NCBI Taxonomy" id="1287068"/>
    <lineage>
        <taxon>Bacteria</taxon>
        <taxon>Bacillati</taxon>
        <taxon>Actinomycetota</taxon>
        <taxon>Actinomycetes</taxon>
        <taxon>Micromonosporales</taxon>
        <taxon>Micromonosporaceae</taxon>
        <taxon>Micromonospora</taxon>
    </lineage>
</organism>
<sequence length="382" mass="39821">MDLHLSAEQVAVRSLAADFVNREVVPHAAAWDRREAVDPGIVGKLGEVGFLGLTIAEEYGGSGGDHLAYCLVLEELGRGDSAVRGIVSVSLGLVAKSIAAHGTPEQRERWLPALCSGRAVGCFALTEPDSGSDAAALATRAVRDGDDWLLTGRKTFITNGTTADVALLFARTGGPGHRGITAFLVPTDSPGLARSEIKGKLGLRGQATAELVLDAVRVPDTARLGPEGAGFKLALATLAKGRMSVAAGCVGIAQGCLDAAVGYAGTRTQFGKPIAGHQLVQQLLAGIAVDTAAARLLVWRVADLIDREQPFATEASMAKLFASEAAVRAANDAIQVYGGYGYIDEYPVGKYLRDARVATLYEGTSQIQQLLIGRALTGVNAF</sequence>
<dbReference type="Proteomes" id="UP000647017">
    <property type="component" value="Unassembled WGS sequence"/>
</dbReference>
<dbReference type="SUPFAM" id="SSF47203">
    <property type="entry name" value="Acyl-CoA dehydrogenase C-terminal domain-like"/>
    <property type="match status" value="1"/>
</dbReference>
<dbReference type="SUPFAM" id="SSF56645">
    <property type="entry name" value="Acyl-CoA dehydrogenase NM domain-like"/>
    <property type="match status" value="1"/>
</dbReference>
<reference evidence="9 10" key="1">
    <citation type="submission" date="2021-01" db="EMBL/GenBank/DDBJ databases">
        <title>Whole genome shotgun sequence of Verrucosispora andamanensis NBRC 109075.</title>
        <authorList>
            <person name="Komaki H."/>
            <person name="Tamura T."/>
        </authorList>
    </citation>
    <scope>NUCLEOTIDE SEQUENCE [LARGE SCALE GENOMIC DNA]</scope>
    <source>
        <strain evidence="9 10">NBRC 109075</strain>
    </source>
</reference>
<dbReference type="Gene3D" id="2.40.110.10">
    <property type="entry name" value="Butyryl-CoA Dehydrogenase, subunit A, domain 2"/>
    <property type="match status" value="1"/>
</dbReference>
<keyword evidence="3 5" id="KW-0285">Flavoprotein</keyword>
<dbReference type="InterPro" id="IPR037069">
    <property type="entry name" value="AcylCoA_DH/ox_N_sf"/>
</dbReference>
<dbReference type="InterPro" id="IPR006089">
    <property type="entry name" value="Acyl-CoA_DH_CS"/>
</dbReference>
<keyword evidence="5" id="KW-0560">Oxidoreductase</keyword>
<proteinExistence type="inferred from homology"/>
<name>A0ABQ4HQR9_9ACTN</name>
<evidence type="ECO:0000313" key="10">
    <source>
        <dbReference type="Proteomes" id="UP000647017"/>
    </source>
</evidence>
<evidence type="ECO:0000259" key="8">
    <source>
        <dbReference type="Pfam" id="PF02771"/>
    </source>
</evidence>
<dbReference type="PROSITE" id="PS00072">
    <property type="entry name" value="ACYL_COA_DH_1"/>
    <property type="match status" value="1"/>
</dbReference>
<dbReference type="InterPro" id="IPR009075">
    <property type="entry name" value="AcylCo_DH/oxidase_C"/>
</dbReference>
<dbReference type="PANTHER" id="PTHR43884">
    <property type="entry name" value="ACYL-COA DEHYDROGENASE"/>
    <property type="match status" value="1"/>
</dbReference>
<comment type="cofactor">
    <cofactor evidence="1 5">
        <name>FAD</name>
        <dbReference type="ChEBI" id="CHEBI:57692"/>
    </cofactor>
</comment>
<comment type="similarity">
    <text evidence="2 5">Belongs to the acyl-CoA dehydrogenase family.</text>
</comment>